<feature type="compositionally biased region" description="Low complexity" evidence="12">
    <location>
        <begin position="61"/>
        <end position="71"/>
    </location>
</feature>
<dbReference type="InterPro" id="IPR004971">
    <property type="entry name" value="mRNA_G-N7_MeTrfase_dom"/>
</dbReference>
<feature type="compositionally biased region" description="Basic and acidic residues" evidence="12">
    <location>
        <begin position="110"/>
        <end position="128"/>
    </location>
</feature>
<comment type="catalytic activity">
    <reaction evidence="10">
        <text>a 5'-end (5'-triphosphoguanosine)-ribonucleoside in mRNA + S-adenosyl-L-methionine = a 5'-end (N(7)-methyl 5'-triphosphoguanosine)-ribonucleoside in mRNA + S-adenosyl-L-homocysteine</text>
        <dbReference type="Rhea" id="RHEA:67008"/>
        <dbReference type="Rhea" id="RHEA-COMP:17166"/>
        <dbReference type="Rhea" id="RHEA-COMP:17167"/>
        <dbReference type="ChEBI" id="CHEBI:57856"/>
        <dbReference type="ChEBI" id="CHEBI:59789"/>
        <dbReference type="ChEBI" id="CHEBI:156461"/>
        <dbReference type="ChEBI" id="CHEBI:167617"/>
        <dbReference type="EC" id="2.1.1.56"/>
    </reaction>
</comment>
<dbReference type="InterPro" id="IPR029063">
    <property type="entry name" value="SAM-dependent_MTases_sf"/>
</dbReference>
<evidence type="ECO:0000256" key="2">
    <source>
        <dbReference type="ARBA" id="ARBA00011926"/>
    </source>
</evidence>
<accession>A0AAV5G8H0</accession>
<dbReference type="PANTHER" id="PTHR12189:SF2">
    <property type="entry name" value="MRNA CAP GUANINE-N7 METHYLTRANSFERASE"/>
    <property type="match status" value="1"/>
</dbReference>
<feature type="compositionally biased region" description="Low complexity" evidence="12">
    <location>
        <begin position="17"/>
        <end position="33"/>
    </location>
</feature>
<evidence type="ECO:0000259" key="13">
    <source>
        <dbReference type="PROSITE" id="PS51562"/>
    </source>
</evidence>
<comment type="function">
    <text evidence="1">Responsible for methylating the 5'-cap structure of mRNAs.</text>
</comment>
<keyword evidence="4" id="KW-0808">Transferase</keyword>
<evidence type="ECO:0000256" key="5">
    <source>
        <dbReference type="ARBA" id="ARBA00022691"/>
    </source>
</evidence>
<dbReference type="EMBL" id="BQKY01000003">
    <property type="protein sequence ID" value="GJN88805.1"/>
    <property type="molecule type" value="Genomic_DNA"/>
</dbReference>
<evidence type="ECO:0000256" key="7">
    <source>
        <dbReference type="ARBA" id="ARBA00023042"/>
    </source>
</evidence>
<proteinExistence type="predicted"/>
<evidence type="ECO:0000313" key="14">
    <source>
        <dbReference type="EMBL" id="GJN88805.1"/>
    </source>
</evidence>
<feature type="region of interest" description="Disordered" evidence="12">
    <location>
        <begin position="1"/>
        <end position="33"/>
    </location>
</feature>
<feature type="domain" description="MRNA cap 0 methyltransferase" evidence="13">
    <location>
        <begin position="143"/>
        <end position="423"/>
    </location>
</feature>
<comment type="caution">
    <text evidence="14">The sequence shown here is derived from an EMBL/GenBank/DDBJ whole genome shotgun (WGS) entry which is preliminary data.</text>
</comment>
<keyword evidence="15" id="KW-1185">Reference proteome</keyword>
<evidence type="ECO:0000256" key="1">
    <source>
        <dbReference type="ARBA" id="ARBA00003378"/>
    </source>
</evidence>
<evidence type="ECO:0000256" key="10">
    <source>
        <dbReference type="ARBA" id="ARBA00044712"/>
    </source>
</evidence>
<gene>
    <name evidence="14" type="ORF">Rhopal_001776-T1</name>
</gene>
<evidence type="ECO:0000256" key="9">
    <source>
        <dbReference type="ARBA" id="ARBA00033387"/>
    </source>
</evidence>
<dbReference type="Gene3D" id="3.40.50.150">
    <property type="entry name" value="Vaccinia Virus protein VP39"/>
    <property type="match status" value="1"/>
</dbReference>
<dbReference type="SUPFAM" id="SSF53335">
    <property type="entry name" value="S-adenosyl-L-methionine-dependent methyltransferases"/>
    <property type="match status" value="1"/>
</dbReference>
<organism evidence="14 15">
    <name type="scientific">Rhodotorula paludigena</name>
    <dbReference type="NCBI Taxonomy" id="86838"/>
    <lineage>
        <taxon>Eukaryota</taxon>
        <taxon>Fungi</taxon>
        <taxon>Dikarya</taxon>
        <taxon>Basidiomycota</taxon>
        <taxon>Pucciniomycotina</taxon>
        <taxon>Microbotryomycetes</taxon>
        <taxon>Sporidiobolales</taxon>
        <taxon>Sporidiobolaceae</taxon>
        <taxon>Rhodotorula</taxon>
    </lineage>
</organism>
<dbReference type="PANTHER" id="PTHR12189">
    <property type="entry name" value="MRNA GUANINE-7- METHYLTRANSFERASE"/>
    <property type="match status" value="1"/>
</dbReference>
<keyword evidence="3" id="KW-0489">Methyltransferase</keyword>
<evidence type="ECO:0000256" key="6">
    <source>
        <dbReference type="ARBA" id="ARBA00022884"/>
    </source>
</evidence>
<evidence type="ECO:0000256" key="12">
    <source>
        <dbReference type="SAM" id="MobiDB-lite"/>
    </source>
</evidence>
<keyword evidence="5" id="KW-0949">S-adenosyl-L-methionine</keyword>
<name>A0AAV5G8H0_9BASI</name>
<dbReference type="Pfam" id="PF03291">
    <property type="entry name" value="mRNA_G-N7_MeTrfase"/>
    <property type="match status" value="1"/>
</dbReference>
<evidence type="ECO:0000256" key="4">
    <source>
        <dbReference type="ARBA" id="ARBA00022679"/>
    </source>
</evidence>
<dbReference type="CDD" id="cd02440">
    <property type="entry name" value="AdoMet_MTases"/>
    <property type="match status" value="1"/>
</dbReference>
<dbReference type="AlphaFoldDB" id="A0AAV5G8H0"/>
<keyword evidence="6" id="KW-0694">RNA-binding</keyword>
<evidence type="ECO:0000256" key="8">
    <source>
        <dbReference type="ARBA" id="ARBA00032772"/>
    </source>
</evidence>
<evidence type="ECO:0000256" key="11">
    <source>
        <dbReference type="ARBA" id="ARBA00049739"/>
    </source>
</evidence>
<dbReference type="GO" id="GO:0005634">
    <property type="term" value="C:nucleus"/>
    <property type="evidence" value="ECO:0007669"/>
    <property type="project" value="TreeGrafter"/>
</dbReference>
<evidence type="ECO:0000313" key="15">
    <source>
        <dbReference type="Proteomes" id="UP001342314"/>
    </source>
</evidence>
<feature type="compositionally biased region" description="Pro residues" evidence="12">
    <location>
        <begin position="72"/>
        <end position="88"/>
    </location>
</feature>
<dbReference type="PROSITE" id="PS51562">
    <property type="entry name" value="RNA_CAP0_MT"/>
    <property type="match status" value="1"/>
</dbReference>
<dbReference type="GO" id="GO:0004482">
    <property type="term" value="F:mRNA 5'-cap (guanine-N7-)-methyltransferase activity"/>
    <property type="evidence" value="ECO:0007669"/>
    <property type="project" value="UniProtKB-EC"/>
</dbReference>
<dbReference type="InterPro" id="IPR039753">
    <property type="entry name" value="RG7MT1"/>
</dbReference>
<sequence length="440" mass="49123">MASSVHSLLGAPDDHTAPQQAPRRPYAPTRRVTPANSVLVPISRVELAQCQTTANPLRARPNPTLAPAAPSSLPPPPASLPARPPPPTAAGAQPHKRPNAGAGYDLQEQEQARKRWKGNHDSRTVADHYNARPNTDREARRDSPIIGLKKFNNWIKSVLIAKFGRREDARDQPRVRVLDLGCGKGGDLPKWAKAGTEEYVGVDIAAVSVEQARQRWQNMRGPRFPATFFTLDCFESSVEEILPPDSVMFPFDVVSMQFCMHYAFESEHKVRTLLENVTRYLRPGGVFVGTIPDAKNLFDHLDNNTEAEDPLAFGNAVYSVKFDAREWPSPYGHRYTFFLQDAVEEVPEYVVYWDNFVALAAEYHLSPRYCADFSSIFADEQEDAHFAQLLRRMNVMDAEGNAEMDEDQLDAAMLYLGFAFVKLDPEAGDGEAGGRVEELQ</sequence>
<evidence type="ECO:0000256" key="3">
    <source>
        <dbReference type="ARBA" id="ARBA00022603"/>
    </source>
</evidence>
<dbReference type="EC" id="2.1.1.56" evidence="2"/>
<keyword evidence="7" id="KW-0506">mRNA capping</keyword>
<protein>
    <recommendedName>
        <fullName evidence="11">mRNA cap guanine-N(7) methyltransferase</fullName>
        <ecNumber evidence="2">2.1.1.56</ecNumber>
    </recommendedName>
    <alternativeName>
        <fullName evidence="8">mRNA (guanine-N(7))-methyltransferase</fullName>
    </alternativeName>
    <alternativeName>
        <fullName evidence="9">mRNA cap methyltransferase</fullName>
    </alternativeName>
</protein>
<reference evidence="14 15" key="1">
    <citation type="submission" date="2021-12" db="EMBL/GenBank/DDBJ databases">
        <title>High titer production of polyol ester of fatty acids by Rhodotorula paludigena BS15 towards product separation-free biomass refinery.</title>
        <authorList>
            <person name="Mano J."/>
            <person name="Ono H."/>
            <person name="Tanaka T."/>
            <person name="Naito K."/>
            <person name="Sushida H."/>
            <person name="Ike M."/>
            <person name="Tokuyasu K."/>
            <person name="Kitaoka M."/>
        </authorList>
    </citation>
    <scope>NUCLEOTIDE SEQUENCE [LARGE SCALE GENOMIC DNA]</scope>
    <source>
        <strain evidence="14 15">BS15</strain>
    </source>
</reference>
<feature type="region of interest" description="Disordered" evidence="12">
    <location>
        <begin position="54"/>
        <end position="128"/>
    </location>
</feature>
<dbReference type="Proteomes" id="UP001342314">
    <property type="component" value="Unassembled WGS sequence"/>
</dbReference>
<dbReference type="GO" id="GO:0003723">
    <property type="term" value="F:RNA binding"/>
    <property type="evidence" value="ECO:0007669"/>
    <property type="project" value="UniProtKB-KW"/>
</dbReference>
<keyword evidence="7" id="KW-0507">mRNA processing</keyword>